<dbReference type="SUPFAM" id="SSF56436">
    <property type="entry name" value="C-type lectin-like"/>
    <property type="match status" value="1"/>
</dbReference>
<keyword evidence="1" id="KW-1133">Transmembrane helix</keyword>
<dbReference type="EMBL" id="CACVKT020008950">
    <property type="protein sequence ID" value="CAC5418794.1"/>
    <property type="molecule type" value="Genomic_DNA"/>
</dbReference>
<evidence type="ECO:0000256" key="1">
    <source>
        <dbReference type="SAM" id="Phobius"/>
    </source>
</evidence>
<feature type="transmembrane region" description="Helical" evidence="1">
    <location>
        <begin position="443"/>
        <end position="461"/>
    </location>
</feature>
<dbReference type="Proteomes" id="UP000507470">
    <property type="component" value="Unassembled WGS sequence"/>
</dbReference>
<evidence type="ECO:0000313" key="4">
    <source>
        <dbReference type="Proteomes" id="UP000507470"/>
    </source>
</evidence>
<keyword evidence="1" id="KW-0472">Membrane</keyword>
<feature type="transmembrane region" description="Helical" evidence="1">
    <location>
        <begin position="233"/>
        <end position="254"/>
    </location>
</feature>
<protein>
    <submittedName>
        <fullName evidence="3">TMEM222</fullName>
    </submittedName>
</protein>
<organism evidence="3 4">
    <name type="scientific">Mytilus coruscus</name>
    <name type="common">Sea mussel</name>
    <dbReference type="NCBI Taxonomy" id="42192"/>
    <lineage>
        <taxon>Eukaryota</taxon>
        <taxon>Metazoa</taxon>
        <taxon>Spiralia</taxon>
        <taxon>Lophotrochozoa</taxon>
        <taxon>Mollusca</taxon>
        <taxon>Bivalvia</taxon>
        <taxon>Autobranchia</taxon>
        <taxon>Pteriomorphia</taxon>
        <taxon>Mytilida</taxon>
        <taxon>Mytiloidea</taxon>
        <taxon>Mytilidae</taxon>
        <taxon>Mytilinae</taxon>
        <taxon>Mytilus</taxon>
    </lineage>
</organism>
<dbReference type="Pfam" id="PF00059">
    <property type="entry name" value="Lectin_C"/>
    <property type="match status" value="1"/>
</dbReference>
<sequence length="462" mass="52237">MIKQPDDEDKNGCVSGLKACKYDSWTLHDGKCYKPMYNHKDGITFWKGKGTCNKEPPGATLAMPKTKNQFNYLVNSYSYLTSFWIGLYDPNKDRNWTWLDDSPLEDHTSLTPSYNNDSGLYQTTSLLYAGCVVISHEDDKTTVRAIPCSLKTGVLCQVDALDIQWSDKDSLDTSCYCSGHSSCKCCEDKEVLTNITSTTIEVIVEDLKLDKSTLSSYLRTKTSAPDSRVSSRFLGSIGIMLITLIFGFIVALDFTPPRRFKVKFLRKCSIPVMADTKTFENQEKTAINMPGHLPLYGSQKIDHDKLRYPHCIVWTPIPCLTWLFPIIGHMGICTSTGVIRDFAGPYYVSEDDMAFGNPVKYWQLDLGKVNNGKEAWDRGVMDSCEEYKHRMHNLCCDNCHSHVAMALNTMKYNGKTSFNMVNLCLYMLLYGKYTSPCGFLKTWLPFLIFVGIILAIVLTTSM</sequence>
<keyword evidence="4" id="KW-1185">Reference proteome</keyword>
<dbReference type="Gene3D" id="3.10.100.10">
    <property type="entry name" value="Mannose-Binding Protein A, subunit A"/>
    <property type="match status" value="1"/>
</dbReference>
<evidence type="ECO:0000259" key="2">
    <source>
        <dbReference type="PROSITE" id="PS50041"/>
    </source>
</evidence>
<dbReference type="PROSITE" id="PS50041">
    <property type="entry name" value="C_TYPE_LECTIN_2"/>
    <property type="match status" value="1"/>
</dbReference>
<evidence type="ECO:0000313" key="3">
    <source>
        <dbReference type="EMBL" id="CAC5418794.1"/>
    </source>
</evidence>
<gene>
    <name evidence="3" type="ORF">MCOR_51206</name>
</gene>
<accession>A0A6J8EDP1</accession>
<dbReference type="InterPro" id="IPR001304">
    <property type="entry name" value="C-type_lectin-like"/>
</dbReference>
<dbReference type="PANTHER" id="PTHR20921">
    <property type="entry name" value="TRANSMEMBRANE PROTEIN 222"/>
    <property type="match status" value="1"/>
</dbReference>
<proteinExistence type="predicted"/>
<dbReference type="InterPro" id="IPR016186">
    <property type="entry name" value="C-type_lectin-like/link_sf"/>
</dbReference>
<keyword evidence="1" id="KW-0812">Transmembrane</keyword>
<dbReference type="OrthoDB" id="267284at2759"/>
<dbReference type="Pfam" id="PF05608">
    <property type="entry name" value="RTE1"/>
    <property type="match status" value="1"/>
</dbReference>
<name>A0A6J8EDP1_MYTCO</name>
<dbReference type="CDD" id="cd00037">
    <property type="entry name" value="CLECT"/>
    <property type="match status" value="1"/>
</dbReference>
<feature type="domain" description="C-type lectin" evidence="2">
    <location>
        <begin position="28"/>
        <end position="157"/>
    </location>
</feature>
<dbReference type="AlphaFoldDB" id="A0A6J8EDP1"/>
<reference evidence="3 4" key="1">
    <citation type="submission" date="2020-06" db="EMBL/GenBank/DDBJ databases">
        <authorList>
            <person name="Li R."/>
            <person name="Bekaert M."/>
        </authorList>
    </citation>
    <scope>NUCLEOTIDE SEQUENCE [LARGE SCALE GENOMIC DNA]</scope>
    <source>
        <strain evidence="4">wild</strain>
    </source>
</reference>
<dbReference type="PANTHER" id="PTHR20921:SF0">
    <property type="entry name" value="TRANSMEMBRANE PROTEIN 222"/>
    <property type="match status" value="1"/>
</dbReference>
<dbReference type="InterPro" id="IPR016187">
    <property type="entry name" value="CTDL_fold"/>
</dbReference>
<dbReference type="SMART" id="SM00034">
    <property type="entry name" value="CLECT"/>
    <property type="match status" value="1"/>
</dbReference>
<dbReference type="InterPro" id="IPR008496">
    <property type="entry name" value="TMEM222/RTE1"/>
</dbReference>